<dbReference type="RefSeq" id="WP_323305943.1">
    <property type="nucleotide sequence ID" value="NZ_JAYGHX010000007.1"/>
</dbReference>
<evidence type="ECO:0000313" key="3">
    <source>
        <dbReference type="EMBL" id="MEA5391965.1"/>
    </source>
</evidence>
<dbReference type="InterPro" id="IPR019897">
    <property type="entry name" value="RidA_CS"/>
</dbReference>
<keyword evidence="3" id="KW-0378">Hydrolase</keyword>
<dbReference type="SUPFAM" id="SSF55298">
    <property type="entry name" value="YjgF-like"/>
    <property type="match status" value="1"/>
</dbReference>
<dbReference type="InterPro" id="IPR035959">
    <property type="entry name" value="RutC-like_sf"/>
</dbReference>
<dbReference type="NCBIfam" id="TIGR00004">
    <property type="entry name" value="Rid family detoxifying hydrolase"/>
    <property type="match status" value="1"/>
</dbReference>
<dbReference type="PANTHER" id="PTHR11803">
    <property type="entry name" value="2-IMINOBUTANOATE/2-IMINOPROPANOATE DEAMINASE RIDA"/>
    <property type="match status" value="1"/>
</dbReference>
<evidence type="ECO:0000256" key="1">
    <source>
        <dbReference type="ARBA" id="ARBA00010552"/>
    </source>
</evidence>
<dbReference type="EMBL" id="JAYGHX010000007">
    <property type="protein sequence ID" value="MEA5391965.1"/>
    <property type="molecule type" value="Genomic_DNA"/>
</dbReference>
<organism evidence="3 4">
    <name type="scientific">Cyanobium gracile UHCC 0139</name>
    <dbReference type="NCBI Taxonomy" id="3110308"/>
    <lineage>
        <taxon>Bacteria</taxon>
        <taxon>Bacillati</taxon>
        <taxon>Cyanobacteriota</taxon>
        <taxon>Cyanophyceae</taxon>
        <taxon>Synechococcales</taxon>
        <taxon>Prochlorococcaceae</taxon>
        <taxon>Cyanobium</taxon>
    </lineage>
</organism>
<evidence type="ECO:0000256" key="2">
    <source>
        <dbReference type="SAM" id="MobiDB-lite"/>
    </source>
</evidence>
<dbReference type="InterPro" id="IPR006056">
    <property type="entry name" value="RidA"/>
</dbReference>
<dbReference type="Pfam" id="PF01042">
    <property type="entry name" value="Ribonuc_L-PSP"/>
    <property type="match status" value="1"/>
</dbReference>
<reference evidence="3 4" key="1">
    <citation type="submission" date="2023-12" db="EMBL/GenBank/DDBJ databases">
        <title>Baltic Sea Cyanobacteria.</title>
        <authorList>
            <person name="Delbaje E."/>
            <person name="Fewer D.P."/>
            <person name="Shishido T.K."/>
        </authorList>
    </citation>
    <scope>NUCLEOTIDE SEQUENCE [LARGE SCALE GENOMIC DNA]</scope>
    <source>
        <strain evidence="3 4">UHCC 0139</strain>
    </source>
</reference>
<gene>
    <name evidence="3" type="ORF">VB738_11930</name>
</gene>
<sequence>MSTSAGGGDQRHSPLSHPVNTPAAPAPVGPYNQAVLAGGVLYCSGQIALDPLSGVLVGDGDVEAETRQVLSNLQAVLAAAGCRPDQVVRTTVYLVDLADFTRVNALYAGVFSEGVAPARACVQVAALPRGARVEIDAIALVA</sequence>
<protein>
    <submittedName>
        <fullName evidence="3">Rid family detoxifying hydrolase</fullName>
    </submittedName>
</protein>
<keyword evidence="4" id="KW-1185">Reference proteome</keyword>
<dbReference type="PROSITE" id="PS01094">
    <property type="entry name" value="UPF0076"/>
    <property type="match status" value="1"/>
</dbReference>
<proteinExistence type="inferred from homology"/>
<dbReference type="PANTHER" id="PTHR11803:SF58">
    <property type="entry name" value="PROTEIN HMF1-RELATED"/>
    <property type="match status" value="1"/>
</dbReference>
<dbReference type="CDD" id="cd00448">
    <property type="entry name" value="YjgF_YER057c_UK114_family"/>
    <property type="match status" value="1"/>
</dbReference>
<accession>A0ABU5RW07</accession>
<feature type="region of interest" description="Disordered" evidence="2">
    <location>
        <begin position="1"/>
        <end position="24"/>
    </location>
</feature>
<dbReference type="InterPro" id="IPR006175">
    <property type="entry name" value="YjgF/YER057c/UK114"/>
</dbReference>
<dbReference type="Proteomes" id="UP001304461">
    <property type="component" value="Unassembled WGS sequence"/>
</dbReference>
<dbReference type="GO" id="GO:0016787">
    <property type="term" value="F:hydrolase activity"/>
    <property type="evidence" value="ECO:0007669"/>
    <property type="project" value="UniProtKB-KW"/>
</dbReference>
<comment type="similarity">
    <text evidence="1">Belongs to the RutC family.</text>
</comment>
<name>A0ABU5RW07_9CYAN</name>
<evidence type="ECO:0000313" key="4">
    <source>
        <dbReference type="Proteomes" id="UP001304461"/>
    </source>
</evidence>
<dbReference type="Gene3D" id="3.30.1330.40">
    <property type="entry name" value="RutC-like"/>
    <property type="match status" value="1"/>
</dbReference>
<comment type="caution">
    <text evidence="3">The sequence shown here is derived from an EMBL/GenBank/DDBJ whole genome shotgun (WGS) entry which is preliminary data.</text>
</comment>